<feature type="transmembrane region" description="Helical" evidence="1">
    <location>
        <begin position="112"/>
        <end position="130"/>
    </location>
</feature>
<organism evidence="2 3">
    <name type="scientific">Paraflavitalea soli</name>
    <dbReference type="NCBI Taxonomy" id="2315862"/>
    <lineage>
        <taxon>Bacteria</taxon>
        <taxon>Pseudomonadati</taxon>
        <taxon>Bacteroidota</taxon>
        <taxon>Chitinophagia</taxon>
        <taxon>Chitinophagales</taxon>
        <taxon>Chitinophagaceae</taxon>
        <taxon>Paraflavitalea</taxon>
    </lineage>
</organism>
<feature type="transmembrane region" description="Helical" evidence="1">
    <location>
        <begin position="6"/>
        <end position="26"/>
    </location>
</feature>
<feature type="transmembrane region" description="Helical" evidence="1">
    <location>
        <begin position="136"/>
        <end position="158"/>
    </location>
</feature>
<dbReference type="KEGG" id="pseg:D3H65_04195"/>
<keyword evidence="1" id="KW-0472">Membrane</keyword>
<feature type="transmembrane region" description="Helical" evidence="1">
    <location>
        <begin position="165"/>
        <end position="182"/>
    </location>
</feature>
<proteinExistence type="predicted"/>
<feature type="transmembrane region" description="Helical" evidence="1">
    <location>
        <begin position="38"/>
        <end position="59"/>
    </location>
</feature>
<dbReference type="EMBL" id="CP032157">
    <property type="protein sequence ID" value="AXY73223.1"/>
    <property type="molecule type" value="Genomic_DNA"/>
</dbReference>
<dbReference type="AlphaFoldDB" id="A0A3B7MIU2"/>
<feature type="transmembrane region" description="Helical" evidence="1">
    <location>
        <begin position="71"/>
        <end position="92"/>
    </location>
</feature>
<evidence type="ECO:0000313" key="2">
    <source>
        <dbReference type="EMBL" id="AXY73223.1"/>
    </source>
</evidence>
<dbReference type="OrthoDB" id="9803673at2"/>
<evidence type="ECO:0000313" key="3">
    <source>
        <dbReference type="Proteomes" id="UP000263900"/>
    </source>
</evidence>
<evidence type="ECO:0000256" key="1">
    <source>
        <dbReference type="SAM" id="Phobius"/>
    </source>
</evidence>
<gene>
    <name evidence="2" type="ORF">D3H65_04195</name>
</gene>
<sequence>MDQFFHIRMLMSIIVSLSVATLLKGVAKLIEHPTKVRLYWVHLAWVGFIFLSLLDFWWWEILLKKVSAWSFGSYVFIICFVVVYYIICSLLFPDDMKEYDGYKGYFYSRKAWFFSFLGVSFLFDVCDTLLKGVDHYHALGTEYIIRIAIHVLLCLLAIRSRNERFHAALVIFFILYNLFWVIRKYQVL</sequence>
<name>A0A3B7MIU2_9BACT</name>
<keyword evidence="3" id="KW-1185">Reference proteome</keyword>
<dbReference type="Proteomes" id="UP000263900">
    <property type="component" value="Chromosome"/>
</dbReference>
<dbReference type="RefSeq" id="WP_119049061.1">
    <property type="nucleotide sequence ID" value="NZ_CP032157.1"/>
</dbReference>
<reference evidence="2 3" key="1">
    <citation type="submission" date="2018-09" db="EMBL/GenBank/DDBJ databases">
        <title>Genome sequencing of strain 6GH32-13.</title>
        <authorList>
            <person name="Weon H.-Y."/>
            <person name="Heo J."/>
            <person name="Kwon S.-W."/>
        </authorList>
    </citation>
    <scope>NUCLEOTIDE SEQUENCE [LARGE SCALE GENOMIC DNA]</scope>
    <source>
        <strain evidence="2 3">5GH32-13</strain>
    </source>
</reference>
<keyword evidence="1" id="KW-1133">Transmembrane helix</keyword>
<keyword evidence="1" id="KW-0812">Transmembrane</keyword>
<accession>A0A3B7MIU2</accession>
<protein>
    <submittedName>
        <fullName evidence="2">Uncharacterized protein</fullName>
    </submittedName>
</protein>